<dbReference type="Pfam" id="PF25137">
    <property type="entry name" value="ADH_Fe_C"/>
    <property type="match status" value="1"/>
</dbReference>
<proteinExistence type="inferred from homology"/>
<evidence type="ECO:0000313" key="6">
    <source>
        <dbReference type="EMBL" id="HEW52987.1"/>
    </source>
</evidence>
<evidence type="ECO:0000259" key="5">
    <source>
        <dbReference type="Pfam" id="PF25137"/>
    </source>
</evidence>
<evidence type="ECO:0000256" key="2">
    <source>
        <dbReference type="ARBA" id="ARBA00023002"/>
    </source>
</evidence>
<dbReference type="GO" id="GO:0004022">
    <property type="term" value="F:alcohol dehydrogenase (NAD+) activity"/>
    <property type="evidence" value="ECO:0007669"/>
    <property type="project" value="TreeGrafter"/>
</dbReference>
<dbReference type="EMBL" id="DSGT01000007">
    <property type="protein sequence ID" value="HEW52987.1"/>
    <property type="molecule type" value="Genomic_DNA"/>
</dbReference>
<reference evidence="6" key="1">
    <citation type="journal article" date="2020" name="mSystems">
        <title>Genome- and Community-Level Interaction Insights into Carbon Utilization and Element Cycling Functions of Hydrothermarchaeota in Hydrothermal Sediment.</title>
        <authorList>
            <person name="Zhou Z."/>
            <person name="Liu Y."/>
            <person name="Xu W."/>
            <person name="Pan J."/>
            <person name="Luo Z.H."/>
            <person name="Li M."/>
        </authorList>
    </citation>
    <scope>NUCLEOTIDE SEQUENCE [LARGE SCALE GENOMIC DNA]</scope>
    <source>
        <strain evidence="6">SpSt-16</strain>
    </source>
</reference>
<organism evidence="6">
    <name type="scientific">Ignisphaera aggregans</name>
    <dbReference type="NCBI Taxonomy" id="334771"/>
    <lineage>
        <taxon>Archaea</taxon>
        <taxon>Thermoproteota</taxon>
        <taxon>Thermoprotei</taxon>
        <taxon>Desulfurococcales</taxon>
        <taxon>Desulfurococcaceae</taxon>
        <taxon>Ignisphaera</taxon>
    </lineage>
</organism>
<gene>
    <name evidence="6" type="ORF">ENO77_02285</name>
</gene>
<keyword evidence="3" id="KW-0520">NAD</keyword>
<dbReference type="Gene3D" id="1.20.1090.10">
    <property type="entry name" value="Dehydroquinate synthase-like - alpha domain"/>
    <property type="match status" value="1"/>
</dbReference>
<protein>
    <submittedName>
        <fullName evidence="6">Iron-containing alcohol dehydrogenase</fullName>
    </submittedName>
</protein>
<dbReference type="GO" id="GO:0046872">
    <property type="term" value="F:metal ion binding"/>
    <property type="evidence" value="ECO:0007669"/>
    <property type="project" value="InterPro"/>
</dbReference>
<evidence type="ECO:0000256" key="3">
    <source>
        <dbReference type="ARBA" id="ARBA00023027"/>
    </source>
</evidence>
<accession>A0A7C2VM20</accession>
<dbReference type="SUPFAM" id="SSF56796">
    <property type="entry name" value="Dehydroquinate synthase-like"/>
    <property type="match status" value="1"/>
</dbReference>
<dbReference type="FunFam" id="3.40.50.1970:FF:000003">
    <property type="entry name" value="Alcohol dehydrogenase, iron-containing"/>
    <property type="match status" value="1"/>
</dbReference>
<evidence type="ECO:0000256" key="1">
    <source>
        <dbReference type="ARBA" id="ARBA00007358"/>
    </source>
</evidence>
<comment type="caution">
    <text evidence="6">The sequence shown here is derived from an EMBL/GenBank/DDBJ whole genome shotgun (WGS) entry which is preliminary data.</text>
</comment>
<dbReference type="AlphaFoldDB" id="A0A7C2VM20"/>
<dbReference type="Pfam" id="PF00465">
    <property type="entry name" value="Fe-ADH"/>
    <property type="match status" value="1"/>
</dbReference>
<feature type="domain" description="Alcohol dehydrogenase iron-type/glycerol dehydrogenase GldA" evidence="4">
    <location>
        <begin position="12"/>
        <end position="177"/>
    </location>
</feature>
<dbReference type="InterPro" id="IPR039697">
    <property type="entry name" value="Alcohol_dehydrogenase_Fe"/>
</dbReference>
<dbReference type="PANTHER" id="PTHR11496">
    <property type="entry name" value="ALCOHOL DEHYDROGENASE"/>
    <property type="match status" value="1"/>
</dbReference>
<sequence>MNKFILRYGKTVVHFGSQAINELKNVVQNYGKVYIVTTKNAPRVSGALGDVTSILNELNITYDLFDEVKPNPSASLIEQIADDIRMHNPDVVIAIGGGSAIDSAKISSALAVCGGSVKDYLFGGKHICGAKPIIAVNLTHGTGSEVNRYAVVTIDSPLTKIGMASEYFYPMVSFNDPRYTLTMPHEQIVFTSLDAFYHVYEAATGRDVTPFALMLAEETVKLIAQWLPIAVKEPQNLEARYWLMYAAMLAGIAIDNSRAHLIHAIENVLSGLNTKLAHGAGLAILGPRVIPYLHRVLPENSYRLMRYLDPDIRPVAEDAEKAAKALARFQESVGFKESLRDYGFTESDAETIANTVTTVLSYSLRLVPFTVDADMIKTIYLEVSLKLFNILFGYDHVGTLHR</sequence>
<dbReference type="InterPro" id="IPR001670">
    <property type="entry name" value="ADH_Fe/GldA"/>
</dbReference>
<feature type="domain" description="Fe-containing alcohol dehydrogenase-like C-terminal" evidence="5">
    <location>
        <begin position="189"/>
        <end position="357"/>
    </location>
</feature>
<dbReference type="PROSITE" id="PS00913">
    <property type="entry name" value="ADH_IRON_1"/>
    <property type="match status" value="1"/>
</dbReference>
<dbReference type="InterPro" id="IPR056798">
    <property type="entry name" value="ADH_Fe_C"/>
</dbReference>
<name>A0A7C2VM20_9CREN</name>
<dbReference type="PANTHER" id="PTHR11496:SF102">
    <property type="entry name" value="ALCOHOL DEHYDROGENASE 4"/>
    <property type="match status" value="1"/>
</dbReference>
<keyword evidence="2" id="KW-0560">Oxidoreductase</keyword>
<comment type="similarity">
    <text evidence="1">Belongs to the iron-containing alcohol dehydrogenase family.</text>
</comment>
<evidence type="ECO:0000259" key="4">
    <source>
        <dbReference type="Pfam" id="PF00465"/>
    </source>
</evidence>
<dbReference type="Gene3D" id="3.40.50.1970">
    <property type="match status" value="1"/>
</dbReference>
<dbReference type="InterPro" id="IPR018211">
    <property type="entry name" value="ADH_Fe_CS"/>
</dbReference>